<organism evidence="1">
    <name type="scientific">Uncultured Desulfatiglans sp</name>
    <dbReference type="NCBI Taxonomy" id="1748965"/>
    <lineage>
        <taxon>Bacteria</taxon>
        <taxon>Pseudomonadati</taxon>
        <taxon>Thermodesulfobacteriota</taxon>
        <taxon>Desulfobacteria</taxon>
        <taxon>Desulfatiglandales</taxon>
        <taxon>Desulfatiglandaceae</taxon>
        <taxon>Desulfatiglans</taxon>
        <taxon>environmental samples</taxon>
    </lineage>
</organism>
<protein>
    <submittedName>
        <fullName evidence="1">Uncharacterized protein</fullName>
    </submittedName>
</protein>
<accession>A0A653A6G0</accession>
<sequence>MRKMPILIYLIYEKIFYKIYLFGDTQCYPHYFCYTTKGDKPIPIISITVWLSFSIHTRRSFSTQPGIISTAVLLLQSTRI</sequence>
<dbReference type="EMBL" id="UPXX01000020">
    <property type="protein sequence ID" value="VBB43554.1"/>
    <property type="molecule type" value="Genomic_DNA"/>
</dbReference>
<proteinExistence type="predicted"/>
<name>A0A653A6G0_UNCDX</name>
<dbReference type="AlphaFoldDB" id="A0A653A6G0"/>
<reference evidence="1" key="1">
    <citation type="submission" date="2018-07" db="EMBL/GenBank/DDBJ databases">
        <authorList>
            <consortium name="Genoscope - CEA"/>
            <person name="William W."/>
        </authorList>
    </citation>
    <scope>NUCLEOTIDE SEQUENCE</scope>
    <source>
        <strain evidence="1">IK1</strain>
    </source>
</reference>
<evidence type="ECO:0000313" key="1">
    <source>
        <dbReference type="EMBL" id="VBB43554.1"/>
    </source>
</evidence>
<gene>
    <name evidence="1" type="ORF">TRIP_B270005</name>
</gene>